<organism evidence="2">
    <name type="scientific">Vitis vinifera</name>
    <name type="common">Grape</name>
    <dbReference type="NCBI Taxonomy" id="29760"/>
    <lineage>
        <taxon>Eukaryota</taxon>
        <taxon>Viridiplantae</taxon>
        <taxon>Streptophyta</taxon>
        <taxon>Embryophyta</taxon>
        <taxon>Tracheophyta</taxon>
        <taxon>Spermatophyta</taxon>
        <taxon>Magnoliopsida</taxon>
        <taxon>eudicotyledons</taxon>
        <taxon>Gunneridae</taxon>
        <taxon>Pentapetalae</taxon>
        <taxon>rosids</taxon>
        <taxon>Vitales</taxon>
        <taxon>Vitaceae</taxon>
        <taxon>Viteae</taxon>
        <taxon>Vitis</taxon>
    </lineage>
</organism>
<protein>
    <submittedName>
        <fullName evidence="2">Uncharacterized protein</fullName>
    </submittedName>
</protein>
<reference evidence="2" key="1">
    <citation type="journal article" date="2007" name="PLoS ONE">
        <title>The first genome sequence of an elite grapevine cultivar (Pinot noir Vitis vinifera L.): coping with a highly heterozygous genome.</title>
        <authorList>
            <person name="Velasco R."/>
            <person name="Zharkikh A."/>
            <person name="Troggio M."/>
            <person name="Cartwright D.A."/>
            <person name="Cestaro A."/>
            <person name="Pruss D."/>
            <person name="Pindo M."/>
            <person name="FitzGerald L.M."/>
            <person name="Vezzulli S."/>
            <person name="Reid J."/>
            <person name="Malacarne G."/>
            <person name="Iliev D."/>
            <person name="Coppola G."/>
            <person name="Wardell B."/>
            <person name="Micheletti D."/>
            <person name="Macalma T."/>
            <person name="Facci M."/>
            <person name="Mitchell J.T."/>
            <person name="Perazzolli M."/>
            <person name="Eldredge G."/>
            <person name="Gatto P."/>
            <person name="Oyzerski R."/>
            <person name="Moretto M."/>
            <person name="Gutin N."/>
            <person name="Stefanini M."/>
            <person name="Chen Y."/>
            <person name="Segala C."/>
            <person name="Davenport C."/>
            <person name="Dematte L."/>
            <person name="Mraz A."/>
            <person name="Battilana J."/>
            <person name="Stormo K."/>
            <person name="Costa F."/>
            <person name="Tao Q."/>
            <person name="Si-Ammour A."/>
            <person name="Harkins T."/>
            <person name="Lackey A."/>
            <person name="Perbost C."/>
            <person name="Taillon B."/>
            <person name="Stella A."/>
            <person name="Solovyev V."/>
            <person name="Fawcett J.A."/>
            <person name="Sterck L."/>
            <person name="Vandepoele K."/>
            <person name="Grando S.M."/>
            <person name="Toppo S."/>
            <person name="Moser C."/>
            <person name="Lanchbury J."/>
            <person name="Bogden R."/>
            <person name="Skolnick M."/>
            <person name="Sgaramella V."/>
            <person name="Bhatnagar S.K."/>
            <person name="Fontana P."/>
            <person name="Gutin A."/>
            <person name="Van de Peer Y."/>
            <person name="Salamini F."/>
            <person name="Viola R."/>
        </authorList>
    </citation>
    <scope>NUCLEOTIDE SEQUENCE</scope>
</reference>
<gene>
    <name evidence="2" type="ORF">VITISV_033148</name>
</gene>
<feature type="region of interest" description="Disordered" evidence="1">
    <location>
        <begin position="170"/>
        <end position="189"/>
    </location>
</feature>
<accession>A5AJ21</accession>
<dbReference type="EMBL" id="AM427853">
    <property type="protein sequence ID" value="CAN64602.1"/>
    <property type="molecule type" value="Genomic_DNA"/>
</dbReference>
<feature type="region of interest" description="Disordered" evidence="1">
    <location>
        <begin position="205"/>
        <end position="253"/>
    </location>
</feature>
<feature type="region of interest" description="Disordered" evidence="1">
    <location>
        <begin position="626"/>
        <end position="645"/>
    </location>
</feature>
<dbReference type="AlphaFoldDB" id="A5AJ21"/>
<evidence type="ECO:0000256" key="1">
    <source>
        <dbReference type="SAM" id="MobiDB-lite"/>
    </source>
</evidence>
<proteinExistence type="predicted"/>
<name>A5AJ21_VITVI</name>
<sequence length="645" mass="73357">MEIPHEDQSSHYDYEKDKFAYLSMRDRIELGKRQVQQSQWGSKYALNGEDSYEHTVGECPTIPTVRDMYGYQSSYTSSWNNHPNLTTQPQPQPSMSTSSLEQAILKISKVMEDFVGEQQKINSHLNEKIDNLESSMNVRMEGVYNDLSLRIEKFQDSIEKLTNLDIARGKRKLPPQPHHNLQGTNAKRSRKVLKIDTLVGDCYDNSMDQPSIKNHKVQDDKGLPEPFKASTSPGKRRETKSFGPNGKDANFVWDPGEIQHEVGMMLAKIEVMVKTRENRGEKPKQSNSHHPISASSSPFGISVLCCQELTAALRRKILTNPRLQQPRRTKAIHISFIVAIALTVPSPKSGVPSIPPQRRYSTWRPPISPSPEPSIRRVPSKRARTLGPGETSNHALANSQALEDIQRPMVIAPPIPDRGYETGARPSGFVVIAPKSMSTQDVQGSIAICFSIDGRQGILEARHIAKALHIPFQLEDPKQFRQWISTSQRNMVRILSRRTFGDTCLLRKELPSEMLLVDVLLRSNIFPLQHSVRRQGPILDALYKIYMGFYFGPHHLIMDALLYFEEKVHRKKLQRADAIPLLFSRLPCHILEHMCYPTEPHLERRHHCREHFTLDQWTQLAERNSAKAAPPVPVPLVPAQHDQAQ</sequence>
<evidence type="ECO:0000313" key="2">
    <source>
        <dbReference type="EMBL" id="CAN64602.1"/>
    </source>
</evidence>
<feature type="region of interest" description="Disordered" evidence="1">
    <location>
        <begin position="348"/>
        <end position="393"/>
    </location>
</feature>